<name>A0A101HKG0_9BACT</name>
<evidence type="ECO:0000256" key="3">
    <source>
        <dbReference type="ARBA" id="ARBA00022723"/>
    </source>
</evidence>
<dbReference type="NCBIfam" id="TIGR00043">
    <property type="entry name" value="rRNA maturation RNase YbeY"/>
    <property type="match status" value="1"/>
</dbReference>
<feature type="binding site" evidence="7">
    <location>
        <position position="118"/>
    </location>
    <ligand>
        <name>Zn(2+)</name>
        <dbReference type="ChEBI" id="CHEBI:29105"/>
        <note>catalytic</note>
    </ligand>
</feature>
<dbReference type="Pfam" id="PF02130">
    <property type="entry name" value="YbeY"/>
    <property type="match status" value="1"/>
</dbReference>
<gene>
    <name evidence="7" type="primary">ybeY</name>
    <name evidence="8" type="ORF">XD92_0500</name>
</gene>
<dbReference type="PANTHER" id="PTHR46986">
    <property type="entry name" value="ENDORIBONUCLEASE YBEY, CHLOROPLASTIC"/>
    <property type="match status" value="1"/>
</dbReference>
<dbReference type="EC" id="3.1.-.-" evidence="7"/>
<comment type="function">
    <text evidence="7">Single strand-specific metallo-endoribonuclease involved in late-stage 70S ribosome quality control and in maturation of the 3' terminus of the 16S rRNA.</text>
</comment>
<dbReference type="PANTHER" id="PTHR46986:SF1">
    <property type="entry name" value="ENDORIBONUCLEASE YBEY, CHLOROPLASTIC"/>
    <property type="match status" value="1"/>
</dbReference>
<evidence type="ECO:0000256" key="1">
    <source>
        <dbReference type="ARBA" id="ARBA00010875"/>
    </source>
</evidence>
<feature type="binding site" evidence="7">
    <location>
        <position position="108"/>
    </location>
    <ligand>
        <name>Zn(2+)</name>
        <dbReference type="ChEBI" id="CHEBI:29105"/>
        <note>catalytic</note>
    </ligand>
</feature>
<comment type="similarity">
    <text evidence="1 7">Belongs to the endoribonuclease YbeY family.</text>
</comment>
<dbReference type="GO" id="GO:0008270">
    <property type="term" value="F:zinc ion binding"/>
    <property type="evidence" value="ECO:0007669"/>
    <property type="project" value="UniProtKB-UniRule"/>
</dbReference>
<evidence type="ECO:0000256" key="7">
    <source>
        <dbReference type="HAMAP-Rule" id="MF_00009"/>
    </source>
</evidence>
<comment type="caution">
    <text evidence="8">The sequence shown here is derived from an EMBL/GenBank/DDBJ whole genome shotgun (WGS) entry which is preliminary data.</text>
</comment>
<dbReference type="GO" id="GO:0005737">
    <property type="term" value="C:cytoplasm"/>
    <property type="evidence" value="ECO:0007669"/>
    <property type="project" value="UniProtKB-SubCell"/>
</dbReference>
<reference evidence="9" key="1">
    <citation type="journal article" date="2015" name="MBio">
        <title>Genome-Resolved Metagenomic Analysis Reveals Roles for Candidate Phyla and Other Microbial Community Members in Biogeochemical Transformations in Oil Reservoirs.</title>
        <authorList>
            <person name="Hu P."/>
            <person name="Tom L."/>
            <person name="Singh A."/>
            <person name="Thomas B.C."/>
            <person name="Baker B.J."/>
            <person name="Piceno Y.M."/>
            <person name="Andersen G.L."/>
            <person name="Banfield J.F."/>
        </authorList>
    </citation>
    <scope>NUCLEOTIDE SEQUENCE [LARGE SCALE GENOMIC DNA]</scope>
</reference>
<keyword evidence="5 7" id="KW-0378">Hydrolase</keyword>
<dbReference type="Gene3D" id="3.40.390.30">
    <property type="entry name" value="Metalloproteases ('zincins'), catalytic domain"/>
    <property type="match status" value="1"/>
</dbReference>
<proteinExistence type="inferred from homology"/>
<dbReference type="Proteomes" id="UP000053860">
    <property type="component" value="Unassembled WGS sequence"/>
</dbReference>
<dbReference type="HAMAP" id="MF_00009">
    <property type="entry name" value="Endoribonucl_YbeY"/>
    <property type="match status" value="1"/>
</dbReference>
<dbReference type="InterPro" id="IPR023091">
    <property type="entry name" value="MetalPrtase_cat_dom_sf_prd"/>
</dbReference>
<accession>A0A101HKG0</accession>
<dbReference type="AlphaFoldDB" id="A0A101HKG0"/>
<dbReference type="SUPFAM" id="SSF55486">
    <property type="entry name" value="Metalloproteases ('zincins'), catalytic domain"/>
    <property type="match status" value="1"/>
</dbReference>
<comment type="cofactor">
    <cofactor evidence="7">
        <name>Zn(2+)</name>
        <dbReference type="ChEBI" id="CHEBI:29105"/>
    </cofactor>
    <text evidence="7">Binds 1 zinc ion.</text>
</comment>
<keyword evidence="2 7" id="KW-0540">Nuclease</keyword>
<dbReference type="InterPro" id="IPR002036">
    <property type="entry name" value="YbeY"/>
</dbReference>
<evidence type="ECO:0000313" key="8">
    <source>
        <dbReference type="EMBL" id="KUK78135.1"/>
    </source>
</evidence>
<feature type="binding site" evidence="7">
    <location>
        <position position="112"/>
    </location>
    <ligand>
        <name>Zn(2+)</name>
        <dbReference type="ChEBI" id="CHEBI:29105"/>
        <note>catalytic</note>
    </ligand>
</feature>
<dbReference type="EMBL" id="LGGN01000068">
    <property type="protein sequence ID" value="KUK78135.1"/>
    <property type="molecule type" value="Genomic_DNA"/>
</dbReference>
<evidence type="ECO:0000256" key="6">
    <source>
        <dbReference type="ARBA" id="ARBA00022833"/>
    </source>
</evidence>
<evidence type="ECO:0000313" key="9">
    <source>
        <dbReference type="Proteomes" id="UP000053860"/>
    </source>
</evidence>
<evidence type="ECO:0000256" key="4">
    <source>
        <dbReference type="ARBA" id="ARBA00022759"/>
    </source>
</evidence>
<keyword evidence="7" id="KW-0963">Cytoplasm</keyword>
<keyword evidence="7" id="KW-0698">rRNA processing</keyword>
<keyword evidence="3 7" id="KW-0479">Metal-binding</keyword>
<keyword evidence="6 7" id="KW-0862">Zinc</keyword>
<comment type="subcellular location">
    <subcellularLocation>
        <location evidence="7">Cytoplasm</location>
    </subcellularLocation>
</comment>
<evidence type="ECO:0000256" key="2">
    <source>
        <dbReference type="ARBA" id="ARBA00022722"/>
    </source>
</evidence>
<sequence length="142" mass="16561">MTITFHSENIPFPRTIKKRKTANWIKLVAAGFGKKVDELAYLFCDDQKILEVNRQYLQHDFFTDIITFDYSEGDAIAGDIFISLETVRTNSQKYRTPYEEELHRVIIHGVLHLCGLQDKSRREQIAMREAEDKALNLLILND</sequence>
<dbReference type="GO" id="GO:0006364">
    <property type="term" value="P:rRNA processing"/>
    <property type="evidence" value="ECO:0007669"/>
    <property type="project" value="UniProtKB-UniRule"/>
</dbReference>
<evidence type="ECO:0000256" key="5">
    <source>
        <dbReference type="ARBA" id="ARBA00022801"/>
    </source>
</evidence>
<keyword evidence="7" id="KW-0690">Ribosome biogenesis</keyword>
<protein>
    <recommendedName>
        <fullName evidence="7">Endoribonuclease YbeY</fullName>
        <ecNumber evidence="7">3.1.-.-</ecNumber>
    </recommendedName>
</protein>
<dbReference type="GO" id="GO:0004222">
    <property type="term" value="F:metalloendopeptidase activity"/>
    <property type="evidence" value="ECO:0007669"/>
    <property type="project" value="InterPro"/>
</dbReference>
<keyword evidence="4 7" id="KW-0255">Endonuclease</keyword>
<organism evidence="8 9">
    <name type="scientific">Proteiniphilum acetatigenes</name>
    <dbReference type="NCBI Taxonomy" id="294710"/>
    <lineage>
        <taxon>Bacteria</taxon>
        <taxon>Pseudomonadati</taxon>
        <taxon>Bacteroidota</taxon>
        <taxon>Bacteroidia</taxon>
        <taxon>Bacteroidales</taxon>
        <taxon>Dysgonomonadaceae</taxon>
        <taxon>Proteiniphilum</taxon>
    </lineage>
</organism>
<dbReference type="PATRIC" id="fig|294710.3.peg.751"/>
<dbReference type="GO" id="GO:0004521">
    <property type="term" value="F:RNA endonuclease activity"/>
    <property type="evidence" value="ECO:0007669"/>
    <property type="project" value="UniProtKB-UniRule"/>
</dbReference>